<sequence length="200" mass="22173">MKMIYIIGVIIAGGFAFYLASCTNKSSEKHKQTTTKQDTSRLKAYHTKENTFEDLRNLAFTATPEKLGISLPNYKTIVFGVIMDWEMDGATVTTVSYQTGDASLYMSTGGAIIGGGQYQNVSNAAKEFVLKAQSFLEKTTQTTSTPTPPKNLVKFYLLTNKGIFVGQEEMKNFENNSSIWLTLFEQANNVITELRLTTGN</sequence>
<dbReference type="AlphaFoldDB" id="A0A9X2F718"/>
<comment type="caution">
    <text evidence="1">The sequence shown here is derived from an EMBL/GenBank/DDBJ whole genome shotgun (WGS) entry which is preliminary data.</text>
</comment>
<reference evidence="1" key="1">
    <citation type="submission" date="2022-06" db="EMBL/GenBank/DDBJ databases">
        <title>Solitalea sp. MAHUQ-68 isolated from rhizospheric soil.</title>
        <authorList>
            <person name="Huq M.A."/>
        </authorList>
    </citation>
    <scope>NUCLEOTIDE SEQUENCE</scope>
    <source>
        <strain evidence="1">MAHUQ-68</strain>
    </source>
</reference>
<dbReference type="EMBL" id="JAMWYS010000009">
    <property type="protein sequence ID" value="MCO4291868.1"/>
    <property type="molecule type" value="Genomic_DNA"/>
</dbReference>
<organism evidence="1 2">
    <name type="scientific">Solitalea agri</name>
    <dbReference type="NCBI Taxonomy" id="2953739"/>
    <lineage>
        <taxon>Bacteria</taxon>
        <taxon>Pseudomonadati</taxon>
        <taxon>Bacteroidota</taxon>
        <taxon>Sphingobacteriia</taxon>
        <taxon>Sphingobacteriales</taxon>
        <taxon>Sphingobacteriaceae</taxon>
        <taxon>Solitalea</taxon>
    </lineage>
</organism>
<keyword evidence="2" id="KW-1185">Reference proteome</keyword>
<gene>
    <name evidence="1" type="ORF">NF867_03220</name>
</gene>
<accession>A0A9X2F718</accession>
<proteinExistence type="predicted"/>
<evidence type="ECO:0000313" key="2">
    <source>
        <dbReference type="Proteomes" id="UP001155182"/>
    </source>
</evidence>
<name>A0A9X2F718_9SPHI</name>
<dbReference type="RefSeq" id="WP_252586104.1">
    <property type="nucleotide sequence ID" value="NZ_JAMWYS010000009.1"/>
</dbReference>
<evidence type="ECO:0000313" key="1">
    <source>
        <dbReference type="EMBL" id="MCO4291868.1"/>
    </source>
</evidence>
<protein>
    <submittedName>
        <fullName evidence="1">Uncharacterized protein</fullName>
    </submittedName>
</protein>
<dbReference type="Proteomes" id="UP001155182">
    <property type="component" value="Unassembled WGS sequence"/>
</dbReference>